<proteinExistence type="evidence at transcript level"/>
<dbReference type="InterPro" id="IPR013785">
    <property type="entry name" value="Aldolase_TIM"/>
</dbReference>
<dbReference type="Gene3D" id="3.20.20.70">
    <property type="entry name" value="Aldolase class I"/>
    <property type="match status" value="1"/>
</dbReference>
<dbReference type="AlphaFoldDB" id="J3RTC5"/>
<keyword evidence="5" id="KW-0324">Glycolysis</keyword>
<comment type="catalytic activity">
    <reaction evidence="1">
        <text>beta-D-fructose 1,6-bisphosphate = D-glyceraldehyde 3-phosphate + dihydroxyacetone phosphate</text>
        <dbReference type="Rhea" id="RHEA:14729"/>
        <dbReference type="ChEBI" id="CHEBI:32966"/>
        <dbReference type="ChEBI" id="CHEBI:57642"/>
        <dbReference type="ChEBI" id="CHEBI:59776"/>
        <dbReference type="EC" id="4.1.2.13"/>
    </reaction>
</comment>
<evidence type="ECO:0000256" key="4">
    <source>
        <dbReference type="ARBA" id="ARBA00013068"/>
    </source>
</evidence>
<comment type="similarity">
    <text evidence="3">Belongs to the class I fructose-bisphosphate aldolase family.</text>
</comment>
<evidence type="ECO:0000256" key="5">
    <source>
        <dbReference type="ARBA" id="ARBA00023152"/>
    </source>
</evidence>
<evidence type="ECO:0000256" key="3">
    <source>
        <dbReference type="ARBA" id="ARBA00010387"/>
    </source>
</evidence>
<sequence length="406" mass="43731">MVAALSCMAASALFAPSRVGKLTMVSPFESDNVHIPELIATAARISRRGFGILAADESVPTAGKRLKTVGVENTAENRRAFRELLFTAEGLEDYISGVILFDETMYQRTAGGERFVDCLSRRGILVGTKLDTGLRLIAGTEGETRTGGLDGLGDRVCEYRKDGATFAKWRAVFKIGHAGVPSDRAIRENAQSLARYASICQEHGLVPIVEPELTLGPGDYSIGRAAFESERVLSHVMRAINEAQVVPEAMLLKPSMVLPGLDAPLGESARESVATHTAKVLKRTVPPAVPGVHFLSGGMGAEEATQNLQQLQHEYPDAPWSLSFSYGRALQDAVLKAWSGLEENVPAAQALLLELARVNAQAQLGEWDEVHPTPSSGGLSAGRILLPKLSYSSERPKTRAADLFNW</sequence>
<protein>
    <recommendedName>
        <fullName evidence="4">fructose-bisphosphate aldolase</fullName>
        <ecNumber evidence="4">4.1.2.13</ecNumber>
    </recommendedName>
</protein>
<dbReference type="NCBIfam" id="NF033379">
    <property type="entry name" value="FrucBisAld_I"/>
    <property type="match status" value="1"/>
</dbReference>
<dbReference type="UniPathway" id="UPA00109">
    <property type="reaction ID" value="UER00183"/>
</dbReference>
<name>J3RTC5_EMIHU</name>
<reference evidence="7" key="1">
    <citation type="journal article" date="2012" name="Mol. Biol. Evol.">
        <title>Intragenomic Spread of Plastid-Targeting Presequences in the Coccolithophore Emiliania huxleyi.</title>
        <authorList>
            <person name="Burki F."/>
            <person name="Hirakawa Y."/>
            <person name="Keeling P.J."/>
        </authorList>
    </citation>
    <scope>NUCLEOTIDE SEQUENCE</scope>
</reference>
<dbReference type="EC" id="4.1.2.13" evidence="4"/>
<dbReference type="InterPro" id="IPR000741">
    <property type="entry name" value="FBA_I"/>
</dbReference>
<dbReference type="EMBL" id="JQ088182">
    <property type="protein sequence ID" value="AFE02908.1"/>
    <property type="molecule type" value="mRNA"/>
</dbReference>
<keyword evidence="6" id="KW-0456">Lyase</keyword>
<dbReference type="GO" id="GO:0004332">
    <property type="term" value="F:fructose-bisphosphate aldolase activity"/>
    <property type="evidence" value="ECO:0007669"/>
    <property type="project" value="UniProtKB-EC"/>
</dbReference>
<comment type="pathway">
    <text evidence="2">Carbohydrate degradation; glycolysis; D-glyceraldehyde 3-phosphate and glycerone phosphate from D-glucose: step 4/4.</text>
</comment>
<evidence type="ECO:0000256" key="6">
    <source>
        <dbReference type="ARBA" id="ARBA00023239"/>
    </source>
</evidence>
<dbReference type="PANTHER" id="PTHR11627">
    <property type="entry name" value="FRUCTOSE-BISPHOSPHATE ALDOLASE"/>
    <property type="match status" value="1"/>
</dbReference>
<evidence type="ECO:0000313" key="7">
    <source>
        <dbReference type="EMBL" id="AFE02908.1"/>
    </source>
</evidence>
<dbReference type="GO" id="GO:0006096">
    <property type="term" value="P:glycolytic process"/>
    <property type="evidence" value="ECO:0007669"/>
    <property type="project" value="UniProtKB-UniPathway"/>
</dbReference>
<organism evidence="7">
    <name type="scientific">Emiliania huxleyi</name>
    <name type="common">Coccolithophore</name>
    <name type="synonym">Pontosphaera huxleyi</name>
    <dbReference type="NCBI Taxonomy" id="2903"/>
    <lineage>
        <taxon>Eukaryota</taxon>
        <taxon>Haptista</taxon>
        <taxon>Haptophyta</taxon>
        <taxon>Prymnesiophyceae</taxon>
        <taxon>Isochrysidales</taxon>
        <taxon>Noelaerhabdaceae</taxon>
        <taxon>Emiliania</taxon>
    </lineage>
</organism>
<dbReference type="FunFam" id="3.20.20.70:FF:000140">
    <property type="entry name" value="Fructose-bisphosphate aldolase"/>
    <property type="match status" value="1"/>
</dbReference>
<evidence type="ECO:0000256" key="2">
    <source>
        <dbReference type="ARBA" id="ARBA00004714"/>
    </source>
</evidence>
<dbReference type="Pfam" id="PF00274">
    <property type="entry name" value="Glycolytic"/>
    <property type="match status" value="1"/>
</dbReference>
<dbReference type="SUPFAM" id="SSF51569">
    <property type="entry name" value="Aldolase"/>
    <property type="match status" value="1"/>
</dbReference>
<evidence type="ECO:0000256" key="1">
    <source>
        <dbReference type="ARBA" id="ARBA00000441"/>
    </source>
</evidence>
<accession>J3RTC5</accession>